<gene>
    <name evidence="2" type="ORF">FRX48_02681</name>
</gene>
<organism evidence="2 3">
    <name type="scientific">Lasallia pustulata</name>
    <dbReference type="NCBI Taxonomy" id="136370"/>
    <lineage>
        <taxon>Eukaryota</taxon>
        <taxon>Fungi</taxon>
        <taxon>Dikarya</taxon>
        <taxon>Ascomycota</taxon>
        <taxon>Pezizomycotina</taxon>
        <taxon>Lecanoromycetes</taxon>
        <taxon>OSLEUM clade</taxon>
        <taxon>Umbilicariomycetidae</taxon>
        <taxon>Umbilicariales</taxon>
        <taxon>Umbilicariaceae</taxon>
        <taxon>Lasallia</taxon>
    </lineage>
</organism>
<name>A0A5M8Q072_9LECA</name>
<reference evidence="2 3" key="1">
    <citation type="submission" date="2019-09" db="EMBL/GenBank/DDBJ databases">
        <title>The hologenome of the rock-dwelling lichen Lasallia pustulata.</title>
        <authorList>
            <person name="Greshake Tzovaras B."/>
            <person name="Segers F."/>
            <person name="Bicker A."/>
            <person name="Dal Grande F."/>
            <person name="Otte J."/>
            <person name="Hankeln T."/>
            <person name="Schmitt I."/>
            <person name="Ebersberger I."/>
        </authorList>
    </citation>
    <scope>NUCLEOTIDE SEQUENCE [LARGE SCALE GENOMIC DNA]</scope>
    <source>
        <strain evidence="2">A1-1</strain>
    </source>
</reference>
<dbReference type="Proteomes" id="UP000324767">
    <property type="component" value="Unassembled WGS sequence"/>
</dbReference>
<evidence type="ECO:0000313" key="2">
    <source>
        <dbReference type="EMBL" id="KAA6414318.1"/>
    </source>
</evidence>
<feature type="compositionally biased region" description="Basic and acidic residues" evidence="1">
    <location>
        <begin position="31"/>
        <end position="48"/>
    </location>
</feature>
<dbReference type="EMBL" id="VXIT01000003">
    <property type="protein sequence ID" value="KAA6414318.1"/>
    <property type="molecule type" value="Genomic_DNA"/>
</dbReference>
<feature type="compositionally biased region" description="Low complexity" evidence="1">
    <location>
        <begin position="14"/>
        <end position="28"/>
    </location>
</feature>
<accession>A0A5M8Q072</accession>
<dbReference type="AlphaFoldDB" id="A0A5M8Q072"/>
<feature type="region of interest" description="Disordered" evidence="1">
    <location>
        <begin position="1"/>
        <end position="57"/>
    </location>
</feature>
<feature type="compositionally biased region" description="Basic and acidic residues" evidence="1">
    <location>
        <begin position="1"/>
        <end position="13"/>
    </location>
</feature>
<sequence length="129" mass="14493">MTDDSKRVDDLTTRADPTTADDPTAPLDNGIHPDEPPHTRLHSQEGNHYHGPTNVTGGSLIQGNVMSICQSNESFPQRPGTLLRTPHIDSYQPDEDNPQYRHVVKWLSPLSFQEKQIDVYGACQPEYWA</sequence>
<proteinExistence type="predicted"/>
<evidence type="ECO:0000313" key="3">
    <source>
        <dbReference type="Proteomes" id="UP000324767"/>
    </source>
</evidence>
<comment type="caution">
    <text evidence="2">The sequence shown here is derived from an EMBL/GenBank/DDBJ whole genome shotgun (WGS) entry which is preliminary data.</text>
</comment>
<protein>
    <submittedName>
        <fullName evidence="2">Uncharacterized protein</fullName>
    </submittedName>
</protein>
<feature type="region of interest" description="Disordered" evidence="1">
    <location>
        <begin position="71"/>
        <end position="97"/>
    </location>
</feature>
<evidence type="ECO:0000256" key="1">
    <source>
        <dbReference type="SAM" id="MobiDB-lite"/>
    </source>
</evidence>